<dbReference type="AlphaFoldDB" id="A0A2U1FIN7"/>
<dbReference type="Gene3D" id="3.30.2320.80">
    <property type="match status" value="1"/>
</dbReference>
<accession>A0A2U1FIN7</accession>
<keyword evidence="1" id="KW-0533">Nickel</keyword>
<keyword evidence="2" id="KW-0479">Metal-binding</keyword>
<dbReference type="GO" id="GO:0008270">
    <property type="term" value="F:zinc ion binding"/>
    <property type="evidence" value="ECO:0007669"/>
    <property type="project" value="TreeGrafter"/>
</dbReference>
<keyword evidence="3" id="KW-0862">Zinc</keyword>
<evidence type="ECO:0000313" key="6">
    <source>
        <dbReference type="Proteomes" id="UP000245639"/>
    </source>
</evidence>
<organism evidence="5 6">
    <name type="scientific">Actinomycetospora cinnamomea</name>
    <dbReference type="NCBI Taxonomy" id="663609"/>
    <lineage>
        <taxon>Bacteria</taxon>
        <taxon>Bacillati</taxon>
        <taxon>Actinomycetota</taxon>
        <taxon>Actinomycetes</taxon>
        <taxon>Pseudonocardiales</taxon>
        <taxon>Pseudonocardiaceae</taxon>
        <taxon>Actinomycetospora</taxon>
    </lineage>
</organism>
<evidence type="ECO:0000256" key="4">
    <source>
        <dbReference type="SAM" id="MobiDB-lite"/>
    </source>
</evidence>
<dbReference type="EMBL" id="QEKW01000003">
    <property type="protein sequence ID" value="PVZ11840.1"/>
    <property type="molecule type" value="Genomic_DNA"/>
</dbReference>
<dbReference type="PANTHER" id="PTHR34535:SF3">
    <property type="entry name" value="HYDROGENASE MATURATION FACTOR HYPA"/>
    <property type="match status" value="1"/>
</dbReference>
<name>A0A2U1FIN7_9PSEU</name>
<evidence type="ECO:0000256" key="2">
    <source>
        <dbReference type="ARBA" id="ARBA00022723"/>
    </source>
</evidence>
<dbReference type="PIRSF" id="PIRSF004761">
    <property type="entry name" value="Hydrgn_mat_HypA"/>
    <property type="match status" value="1"/>
</dbReference>
<feature type="region of interest" description="Disordered" evidence="4">
    <location>
        <begin position="106"/>
        <end position="127"/>
    </location>
</feature>
<dbReference type="Pfam" id="PF01155">
    <property type="entry name" value="HypA"/>
    <property type="match status" value="1"/>
</dbReference>
<dbReference type="GO" id="GO:0051604">
    <property type="term" value="P:protein maturation"/>
    <property type="evidence" value="ECO:0007669"/>
    <property type="project" value="InterPro"/>
</dbReference>
<dbReference type="Proteomes" id="UP000245639">
    <property type="component" value="Unassembled WGS sequence"/>
</dbReference>
<keyword evidence="6" id="KW-1185">Reference proteome</keyword>
<dbReference type="GO" id="GO:0016151">
    <property type="term" value="F:nickel cation binding"/>
    <property type="evidence" value="ECO:0007669"/>
    <property type="project" value="InterPro"/>
</dbReference>
<comment type="caution">
    <text evidence="5">The sequence shown here is derived from an EMBL/GenBank/DDBJ whole genome shotgun (WGS) entry which is preliminary data.</text>
</comment>
<reference evidence="5 6" key="1">
    <citation type="submission" date="2018-04" db="EMBL/GenBank/DDBJ databases">
        <title>Genomic Encyclopedia of Type Strains, Phase IV (KMG-IV): sequencing the most valuable type-strain genomes for metagenomic binning, comparative biology and taxonomic classification.</title>
        <authorList>
            <person name="Goeker M."/>
        </authorList>
    </citation>
    <scope>NUCLEOTIDE SEQUENCE [LARGE SCALE GENOMIC DNA]</scope>
    <source>
        <strain evidence="5 6">DSM 45771</strain>
    </source>
</reference>
<evidence type="ECO:0000256" key="3">
    <source>
        <dbReference type="ARBA" id="ARBA00022833"/>
    </source>
</evidence>
<dbReference type="PANTHER" id="PTHR34535">
    <property type="entry name" value="HYDROGENASE MATURATION FACTOR HYPA"/>
    <property type="match status" value="1"/>
</dbReference>
<gene>
    <name evidence="5" type="ORF">C8D89_103170</name>
</gene>
<sequence length="127" mass="13141">MAAGVLDAVEARAAGRPVCAVRVQVGALQRLERPVFDQAFALIGDGGVADGASVEIVEVPVTVRCRDCGATTTADGLVTTCGGCDGHDLELLAGDDLVLESITLADRAPGPGREPRRRWADVPGHPR</sequence>
<evidence type="ECO:0000313" key="5">
    <source>
        <dbReference type="EMBL" id="PVZ11840.1"/>
    </source>
</evidence>
<protein>
    <submittedName>
        <fullName evidence="5">Hydrogenase nickel incorporation protein HypA/HybF</fullName>
    </submittedName>
</protein>
<dbReference type="InterPro" id="IPR000688">
    <property type="entry name" value="HypA/HybF"/>
</dbReference>
<evidence type="ECO:0000256" key="1">
    <source>
        <dbReference type="ARBA" id="ARBA00022596"/>
    </source>
</evidence>
<proteinExistence type="predicted"/>